<protein>
    <submittedName>
        <fullName evidence="1">Uncharacterized protein</fullName>
    </submittedName>
</protein>
<sequence>MFCFLVLVMVTFSAGCSVKELEGDAPPIPIIPVGDEGIEVVRASYCWNTGCVEYTGPPEILEGKVPFQVQKGENLKSNLFMNQSRLVFLYQECST</sequence>
<organism evidence="1 2">
    <name type="scientific">Ornithinibacillus caprae</name>
    <dbReference type="NCBI Taxonomy" id="2678566"/>
    <lineage>
        <taxon>Bacteria</taxon>
        <taxon>Bacillati</taxon>
        <taxon>Bacillota</taxon>
        <taxon>Bacilli</taxon>
        <taxon>Bacillales</taxon>
        <taxon>Bacillaceae</taxon>
        <taxon>Ornithinibacillus</taxon>
    </lineage>
</organism>
<name>A0A6N8FF85_9BACI</name>
<keyword evidence="2" id="KW-1185">Reference proteome</keyword>
<dbReference type="Proteomes" id="UP000469125">
    <property type="component" value="Unassembled WGS sequence"/>
</dbReference>
<dbReference type="RefSeq" id="WP_155667755.1">
    <property type="nucleotide sequence ID" value="NZ_WOCA01000003.1"/>
</dbReference>
<dbReference type="EMBL" id="WOCA01000003">
    <property type="protein sequence ID" value="MUK87851.1"/>
    <property type="molecule type" value="Genomic_DNA"/>
</dbReference>
<accession>A0A6N8FF85</accession>
<proteinExistence type="predicted"/>
<evidence type="ECO:0000313" key="1">
    <source>
        <dbReference type="EMBL" id="MUK87851.1"/>
    </source>
</evidence>
<comment type="caution">
    <text evidence="1">The sequence shown here is derived from an EMBL/GenBank/DDBJ whole genome shotgun (WGS) entry which is preliminary data.</text>
</comment>
<dbReference type="AlphaFoldDB" id="A0A6N8FF85"/>
<evidence type="ECO:0000313" key="2">
    <source>
        <dbReference type="Proteomes" id="UP000469125"/>
    </source>
</evidence>
<gene>
    <name evidence="1" type="ORF">GMD78_05490</name>
</gene>
<reference evidence="1 2" key="1">
    <citation type="submission" date="2019-11" db="EMBL/GenBank/DDBJ databases">
        <authorList>
            <person name="Li X."/>
        </authorList>
    </citation>
    <scope>NUCLEOTIDE SEQUENCE [LARGE SCALE GENOMIC DNA]</scope>
    <source>
        <strain evidence="1 2">L9</strain>
    </source>
</reference>